<evidence type="ECO:0000256" key="1">
    <source>
        <dbReference type="SAM" id="Phobius"/>
    </source>
</evidence>
<keyword evidence="1" id="KW-1133">Transmembrane helix</keyword>
<gene>
    <name evidence="3" type="ORF">LX99_01793</name>
</gene>
<dbReference type="InterPro" id="IPR018476">
    <property type="entry name" value="GlyceroP-diester-Pdiesterase_M"/>
</dbReference>
<feature type="domain" description="Glycerophosphoryl diester phosphodiesterase membrane" evidence="2">
    <location>
        <begin position="136"/>
        <end position="253"/>
    </location>
</feature>
<accession>A0A316HFS2</accession>
<sequence length="258" mass="30033">MYHPFSVAETIKTAWNVLKKNFVPLVVYSVISLFINEFVEFLKTFIVLDDSTATQMVFIVIQLIVQCFIGLSFYKLILTLMDRQYYEFEFKDILPTFKMTFNFVVIGILTGFFVALLVFLYVLGKRSIGYDRIFEIVELLLILYVSLRSIFCICFIVDDDSSPIESLRQSFEITKDNFFKTLGIFAIIILILTVVLIPVIAFIGLLGFDEDNGSFVFRLAFYCWFILTFPFIQVIIMVTYRKLVYSHQDVDDDLSETD</sequence>
<feature type="transmembrane region" description="Helical" evidence="1">
    <location>
        <begin position="99"/>
        <end position="124"/>
    </location>
</feature>
<dbReference type="RefSeq" id="WP_022834206.1">
    <property type="nucleotide sequence ID" value="NZ_QGHA01000002.1"/>
</dbReference>
<protein>
    <submittedName>
        <fullName evidence="3">Glycerophosphoryl diester phosphodiesterase family protein</fullName>
    </submittedName>
</protein>
<reference evidence="3 4" key="1">
    <citation type="submission" date="2018-05" db="EMBL/GenBank/DDBJ databases">
        <title>Genomic Encyclopedia of Archaeal and Bacterial Type Strains, Phase II (KMG-II): from individual species to whole genera.</title>
        <authorList>
            <person name="Goeker M."/>
        </authorList>
    </citation>
    <scope>NUCLEOTIDE SEQUENCE [LARGE SCALE GENOMIC DNA]</scope>
    <source>
        <strain evidence="3 4">DSM 19975</strain>
    </source>
</reference>
<dbReference type="EMBL" id="QGHA01000002">
    <property type="protein sequence ID" value="PWK79336.1"/>
    <property type="molecule type" value="Genomic_DNA"/>
</dbReference>
<feature type="transmembrane region" description="Helical" evidence="1">
    <location>
        <begin position="178"/>
        <end position="207"/>
    </location>
</feature>
<feature type="transmembrane region" description="Helical" evidence="1">
    <location>
        <begin position="219"/>
        <end position="240"/>
    </location>
</feature>
<evidence type="ECO:0000313" key="4">
    <source>
        <dbReference type="Proteomes" id="UP000245678"/>
    </source>
</evidence>
<evidence type="ECO:0000313" key="3">
    <source>
        <dbReference type="EMBL" id="PWK79336.1"/>
    </source>
</evidence>
<feature type="transmembrane region" description="Helical" evidence="1">
    <location>
        <begin position="21"/>
        <end position="39"/>
    </location>
</feature>
<evidence type="ECO:0000259" key="2">
    <source>
        <dbReference type="Pfam" id="PF10110"/>
    </source>
</evidence>
<dbReference type="Pfam" id="PF10110">
    <property type="entry name" value="GPDPase_memb"/>
    <property type="match status" value="1"/>
</dbReference>
<comment type="caution">
    <text evidence="3">The sequence shown here is derived from an EMBL/GenBank/DDBJ whole genome shotgun (WGS) entry which is preliminary data.</text>
</comment>
<keyword evidence="1" id="KW-0472">Membrane</keyword>
<keyword evidence="4" id="KW-1185">Reference proteome</keyword>
<dbReference type="Proteomes" id="UP000245678">
    <property type="component" value="Unassembled WGS sequence"/>
</dbReference>
<keyword evidence="1" id="KW-0812">Transmembrane</keyword>
<proteinExistence type="predicted"/>
<name>A0A316HFS2_9SPHI</name>
<dbReference type="AlphaFoldDB" id="A0A316HFS2"/>
<organism evidence="3 4">
    <name type="scientific">Mucilaginibacter oryzae</name>
    <dbReference type="NCBI Taxonomy" id="468058"/>
    <lineage>
        <taxon>Bacteria</taxon>
        <taxon>Pseudomonadati</taxon>
        <taxon>Bacteroidota</taxon>
        <taxon>Sphingobacteriia</taxon>
        <taxon>Sphingobacteriales</taxon>
        <taxon>Sphingobacteriaceae</taxon>
        <taxon>Mucilaginibacter</taxon>
    </lineage>
</organism>
<feature type="transmembrane region" description="Helical" evidence="1">
    <location>
        <begin position="59"/>
        <end position="78"/>
    </location>
</feature>
<feature type="transmembrane region" description="Helical" evidence="1">
    <location>
        <begin position="136"/>
        <end position="157"/>
    </location>
</feature>